<dbReference type="InterPro" id="IPR058404">
    <property type="entry name" value="DUF8091"/>
</dbReference>
<accession>A0A518GJC0</accession>
<sequence length="222" mass="25928">MRRESTLHQQLKLLYAKSAERREVRVGDYRVDAISRGTLIEIQQSGLSAIRHKIQTLLQDHRVLVVKPIVATRMLRTRQNAQSEYAAPRKSPYRGSWLDAFDELMHLFRVFPHPQLKIELLLVDIEEDRTRKARHRFRRVDHVVDDRRLLQIRERCLLRTPADLEQLVPPFPAAPFTTAELALAWDVPRWTAQKIAWCFRTVGAWAPVGFSKRSVLYLPHAA</sequence>
<dbReference type="Proteomes" id="UP000315349">
    <property type="component" value="Chromosome"/>
</dbReference>
<evidence type="ECO:0000313" key="3">
    <source>
        <dbReference type="Proteomes" id="UP000315349"/>
    </source>
</evidence>
<evidence type="ECO:0000259" key="1">
    <source>
        <dbReference type="Pfam" id="PF26351"/>
    </source>
</evidence>
<dbReference type="RefSeq" id="WP_145295376.1">
    <property type="nucleotide sequence ID" value="NZ_CP036299.1"/>
</dbReference>
<dbReference type="EMBL" id="CP036299">
    <property type="protein sequence ID" value="QDV28679.1"/>
    <property type="molecule type" value="Genomic_DNA"/>
</dbReference>
<feature type="domain" description="DUF8091" evidence="1">
    <location>
        <begin position="5"/>
        <end position="158"/>
    </location>
</feature>
<evidence type="ECO:0000313" key="2">
    <source>
        <dbReference type="EMBL" id="QDV28679.1"/>
    </source>
</evidence>
<name>A0A518GJC0_9PLAN</name>
<proteinExistence type="predicted"/>
<reference evidence="2 3" key="1">
    <citation type="submission" date="2019-02" db="EMBL/GenBank/DDBJ databases">
        <title>Deep-cultivation of Planctomycetes and their phenomic and genomic characterization uncovers novel biology.</title>
        <authorList>
            <person name="Wiegand S."/>
            <person name="Jogler M."/>
            <person name="Boedeker C."/>
            <person name="Pinto D."/>
            <person name="Vollmers J."/>
            <person name="Rivas-Marin E."/>
            <person name="Kohn T."/>
            <person name="Peeters S.H."/>
            <person name="Heuer A."/>
            <person name="Rast P."/>
            <person name="Oberbeckmann S."/>
            <person name="Bunk B."/>
            <person name="Jeske O."/>
            <person name="Meyerdierks A."/>
            <person name="Storesund J.E."/>
            <person name="Kallscheuer N."/>
            <person name="Luecker S."/>
            <person name="Lage O.M."/>
            <person name="Pohl T."/>
            <person name="Merkel B.J."/>
            <person name="Hornburger P."/>
            <person name="Mueller R.-W."/>
            <person name="Bruemmer F."/>
            <person name="Labrenz M."/>
            <person name="Spormann A.M."/>
            <person name="Op den Camp H."/>
            <person name="Overmann J."/>
            <person name="Amann R."/>
            <person name="Jetten M.S.M."/>
            <person name="Mascher T."/>
            <person name="Medema M.H."/>
            <person name="Devos D.P."/>
            <person name="Kaster A.-K."/>
            <person name="Ovreas L."/>
            <person name="Rohde M."/>
            <person name="Galperin M.Y."/>
            <person name="Jogler C."/>
        </authorList>
    </citation>
    <scope>NUCLEOTIDE SEQUENCE [LARGE SCALE GENOMIC DNA]</scope>
    <source>
        <strain evidence="2 3">Spb1</strain>
    </source>
</reference>
<gene>
    <name evidence="2" type="ORF">Spb1_05440</name>
</gene>
<keyword evidence="3" id="KW-1185">Reference proteome</keyword>
<organism evidence="2 3">
    <name type="scientific">Planctopirus ephydatiae</name>
    <dbReference type="NCBI Taxonomy" id="2528019"/>
    <lineage>
        <taxon>Bacteria</taxon>
        <taxon>Pseudomonadati</taxon>
        <taxon>Planctomycetota</taxon>
        <taxon>Planctomycetia</taxon>
        <taxon>Planctomycetales</taxon>
        <taxon>Planctomycetaceae</taxon>
        <taxon>Planctopirus</taxon>
    </lineage>
</organism>
<dbReference type="KEGG" id="peh:Spb1_05440"/>
<dbReference type="AlphaFoldDB" id="A0A518GJC0"/>
<protein>
    <recommendedName>
        <fullName evidence="1">DUF8091 domain-containing protein</fullName>
    </recommendedName>
</protein>
<dbReference type="OrthoDB" id="287760at2"/>
<dbReference type="Pfam" id="PF26351">
    <property type="entry name" value="DUF8091"/>
    <property type="match status" value="1"/>
</dbReference>